<feature type="non-terminal residue" evidence="2">
    <location>
        <position position="1"/>
    </location>
</feature>
<accession>A0A0M0J7I1</accession>
<dbReference type="AlphaFoldDB" id="A0A0M0J7I1"/>
<organism evidence="2 3">
    <name type="scientific">Chrysochromulina tobinii</name>
    <dbReference type="NCBI Taxonomy" id="1460289"/>
    <lineage>
        <taxon>Eukaryota</taxon>
        <taxon>Haptista</taxon>
        <taxon>Haptophyta</taxon>
        <taxon>Prymnesiophyceae</taxon>
        <taxon>Prymnesiales</taxon>
        <taxon>Chrysochromulinaceae</taxon>
        <taxon>Chrysochromulina</taxon>
    </lineage>
</organism>
<sequence length="44" mass="4851">CLRVPPSASDCLRAPPSAPLSAPSDRRRFHCMQPGWRRMASDGL</sequence>
<gene>
    <name evidence="2" type="ORF">Ctob_008250</name>
</gene>
<proteinExistence type="predicted"/>
<name>A0A0M0J7I1_9EUKA</name>
<dbReference type="Proteomes" id="UP000037460">
    <property type="component" value="Unassembled WGS sequence"/>
</dbReference>
<evidence type="ECO:0000313" key="2">
    <source>
        <dbReference type="EMBL" id="KOO22188.1"/>
    </source>
</evidence>
<protein>
    <submittedName>
        <fullName evidence="2">Uncharacterized protein</fullName>
    </submittedName>
</protein>
<dbReference type="EMBL" id="JWZX01003303">
    <property type="protein sequence ID" value="KOO22188.1"/>
    <property type="molecule type" value="Genomic_DNA"/>
</dbReference>
<keyword evidence="3" id="KW-1185">Reference proteome</keyword>
<comment type="caution">
    <text evidence="2">The sequence shown here is derived from an EMBL/GenBank/DDBJ whole genome shotgun (WGS) entry which is preliminary data.</text>
</comment>
<reference evidence="3" key="1">
    <citation type="journal article" date="2015" name="PLoS Genet.">
        <title>Genome Sequence and Transcriptome Analyses of Chrysochromulina tobin: Metabolic Tools for Enhanced Algal Fitness in the Prominent Order Prymnesiales (Haptophyceae).</title>
        <authorList>
            <person name="Hovde B.T."/>
            <person name="Deodato C.R."/>
            <person name="Hunsperger H.M."/>
            <person name="Ryken S.A."/>
            <person name="Yost W."/>
            <person name="Jha R.K."/>
            <person name="Patterson J."/>
            <person name="Monnat R.J. Jr."/>
            <person name="Barlow S.B."/>
            <person name="Starkenburg S.R."/>
            <person name="Cattolico R.A."/>
        </authorList>
    </citation>
    <scope>NUCLEOTIDE SEQUENCE</scope>
    <source>
        <strain evidence="3">CCMP291</strain>
    </source>
</reference>
<feature type="region of interest" description="Disordered" evidence="1">
    <location>
        <begin position="1"/>
        <end position="26"/>
    </location>
</feature>
<feature type="compositionally biased region" description="Low complexity" evidence="1">
    <location>
        <begin position="12"/>
        <end position="23"/>
    </location>
</feature>
<evidence type="ECO:0000313" key="3">
    <source>
        <dbReference type="Proteomes" id="UP000037460"/>
    </source>
</evidence>
<evidence type="ECO:0000256" key="1">
    <source>
        <dbReference type="SAM" id="MobiDB-lite"/>
    </source>
</evidence>